<dbReference type="InterPro" id="IPR050491">
    <property type="entry name" value="AmpC-like"/>
</dbReference>
<dbReference type="Gene3D" id="2.40.128.600">
    <property type="match status" value="2"/>
</dbReference>
<dbReference type="InParanoid" id="A0A1S3IBK9"/>
<dbReference type="SUPFAM" id="SSF56601">
    <property type="entry name" value="beta-lactamase/transpeptidase-like"/>
    <property type="match status" value="2"/>
</dbReference>
<protein>
    <submittedName>
        <fullName evidence="6">Uncharacterized protein LOC106162776</fullName>
    </submittedName>
</protein>
<evidence type="ECO:0000313" key="5">
    <source>
        <dbReference type="Proteomes" id="UP000085678"/>
    </source>
</evidence>
<dbReference type="OrthoDB" id="5946976at2759"/>
<keyword evidence="2" id="KW-1133">Transmembrane helix</keyword>
<feature type="region of interest" description="Disordered" evidence="1">
    <location>
        <begin position="1088"/>
        <end position="1107"/>
    </location>
</feature>
<dbReference type="InterPro" id="IPR012338">
    <property type="entry name" value="Beta-lactam/transpept-like"/>
</dbReference>
<feature type="transmembrane region" description="Helical" evidence="2">
    <location>
        <begin position="543"/>
        <end position="566"/>
    </location>
</feature>
<feature type="signal peptide" evidence="3">
    <location>
        <begin position="1"/>
        <end position="26"/>
    </location>
</feature>
<dbReference type="Proteomes" id="UP000085678">
    <property type="component" value="Unplaced"/>
</dbReference>
<feature type="domain" description="Beta-lactamase-related" evidence="4">
    <location>
        <begin position="45"/>
        <end position="375"/>
    </location>
</feature>
<dbReference type="KEGG" id="lak:106162776"/>
<dbReference type="Gene3D" id="3.40.710.10">
    <property type="entry name" value="DD-peptidase/beta-lactamase superfamily"/>
    <property type="match status" value="2"/>
</dbReference>
<sequence length="1128" mass="123598">MSPPTKTAAVLEALLALLVALQGGQARDMEGAIGTTLNATLACLNIPGLTLAVVKDGEVVISKGYGVKDVVSKEPVTNTTLFNIASLTKAFAATVLANVMRKKSYDIDSPLTTFSELKDLKFVNDLLTSYVTARDLLSHRTGLATYNNIRLQDELSLEIIGSKLQYFNTTYPFRTRYLYNNNMYGLAGHVTERLTGKKWEDAVRSEILTPLGMSSTSFVTTADFGSLNVATPYFYDDASPGGLRKGSFDLIRTWFRNSPSGAILTNAADMSRWLKFHLSKGKGPDGSQVVPKSVLEDTYRPQIPAISGQDAYLKRPTTPVTFDYAEYACGWRTGFYRGYPIITHTGTSWGFSSMLVLLPAKDIGVYFTFNTRESGRLTRRALMSFILDAVMEETPWLNASSICSFPSPFRPRPTKAPTTKVPGTATRPLESYTGVYEHPLFGKITIAHNDTDTFLTMAYGAVTRWRLYPDASTDVFYGRGDGDAWSFPISGMTFKSIYNKAGDINSVTVPTFEARDPPTFVKEGARPTPTSSFGGEGLPRTQAAVFLVMVFDLLTFAFFCPGYIALKLAAMSPPTKTAVVLEAMLVLLVALQGGQARGMEGAIDTTLNATLACLNIPGLTLAVVKDGEVVISKGYGVKDVVSKEPVTNTTLFNIASLTKAFAATVLANVIKKKSYDIDSPLTTFGELKDLKFVNDLLTSYVTARDLLSHRTGLATYNSIRLQDELSLEIIGSKLQYFNTTYPFRTRYLYNNNMYGLAGHVTERLTGKKWEDAVRSEILTPLGMSSTSFVTTADFGSLNVATPYFYDDASPGGLRKGSFDLIRTWFRNSPSGAILTNAADMSKWLKFHLSKGRGPDGSQVVPKSVLEDTYRPQIPAISGQDAYLKRPTTPVTFDYAEYACGWRTGFYRGYPIITHTGTSWGFSSMLVLLPAKDIGVYFTFNTRESGSLTRRALMSFILDAAMEETPWLNASTICSFPSPFRPRPTQAPTTKTPGTAARPLEKYTGVYEHPLFGKITISHNDTGTFLTMAYGAVTRWRLYPDASADVFYGRGDGDAWSFPISGMTFKSIYNKAGDIDSVTVPTFEARDPPTFVKEGARPTSTSSSGGEGLPRTQAAVFLVIVLDLLTFAF</sequence>
<name>A0A1S3IBK9_LINAN</name>
<dbReference type="InterPro" id="IPR001466">
    <property type="entry name" value="Beta-lactam-related"/>
</dbReference>
<feature type="domain" description="Beta-lactamase-related" evidence="4">
    <location>
        <begin position="614"/>
        <end position="944"/>
    </location>
</feature>
<dbReference type="Pfam" id="PF00144">
    <property type="entry name" value="Beta-lactamase"/>
    <property type="match status" value="2"/>
</dbReference>
<dbReference type="PANTHER" id="PTHR46825:SF15">
    <property type="entry name" value="BETA-LACTAMASE-RELATED DOMAIN-CONTAINING PROTEIN"/>
    <property type="match status" value="1"/>
</dbReference>
<dbReference type="RefSeq" id="XP_013395645.2">
    <property type="nucleotide sequence ID" value="XM_013540191.2"/>
</dbReference>
<reference evidence="6" key="1">
    <citation type="submission" date="2025-08" db="UniProtKB">
        <authorList>
            <consortium name="RefSeq"/>
        </authorList>
    </citation>
    <scope>IDENTIFICATION</scope>
    <source>
        <tissue evidence="6">Gonads</tissue>
    </source>
</reference>
<evidence type="ECO:0000256" key="3">
    <source>
        <dbReference type="SAM" id="SignalP"/>
    </source>
</evidence>
<gene>
    <name evidence="6" type="primary">LOC106162776</name>
</gene>
<evidence type="ECO:0000259" key="4">
    <source>
        <dbReference type="Pfam" id="PF00144"/>
    </source>
</evidence>
<evidence type="ECO:0000256" key="1">
    <source>
        <dbReference type="SAM" id="MobiDB-lite"/>
    </source>
</evidence>
<feature type="chain" id="PRO_5015134750" evidence="3">
    <location>
        <begin position="27"/>
        <end position="1128"/>
    </location>
</feature>
<keyword evidence="5" id="KW-1185">Reference proteome</keyword>
<keyword evidence="3" id="KW-0732">Signal</keyword>
<dbReference type="AlphaFoldDB" id="A0A1S3IBK9"/>
<evidence type="ECO:0000256" key="2">
    <source>
        <dbReference type="SAM" id="Phobius"/>
    </source>
</evidence>
<evidence type="ECO:0000313" key="6">
    <source>
        <dbReference type="RefSeq" id="XP_013395645.2"/>
    </source>
</evidence>
<feature type="transmembrane region" description="Helical" evidence="2">
    <location>
        <begin position="578"/>
        <end position="594"/>
    </location>
</feature>
<keyword evidence="2" id="KW-0472">Membrane</keyword>
<organism evidence="5 6">
    <name type="scientific">Lingula anatina</name>
    <name type="common">Brachiopod</name>
    <name type="synonym">Lingula unguis</name>
    <dbReference type="NCBI Taxonomy" id="7574"/>
    <lineage>
        <taxon>Eukaryota</taxon>
        <taxon>Metazoa</taxon>
        <taxon>Spiralia</taxon>
        <taxon>Lophotrochozoa</taxon>
        <taxon>Brachiopoda</taxon>
        <taxon>Linguliformea</taxon>
        <taxon>Lingulata</taxon>
        <taxon>Lingulida</taxon>
        <taxon>Linguloidea</taxon>
        <taxon>Lingulidae</taxon>
        <taxon>Lingula</taxon>
    </lineage>
</organism>
<dbReference type="PANTHER" id="PTHR46825">
    <property type="entry name" value="D-ALANYL-D-ALANINE-CARBOXYPEPTIDASE/ENDOPEPTIDASE AMPH"/>
    <property type="match status" value="1"/>
</dbReference>
<keyword evidence="2" id="KW-0812">Transmembrane</keyword>
<proteinExistence type="predicted"/>
<accession>A0A1S3IBK9</accession>
<dbReference type="GeneID" id="106162776"/>